<sequence>MTVIRRATVDDVEVLAPLFDSYRQFYGQEPDLPRARAFLADRFTHSESIIFIASNGGGEYVGFVQLYPSFSSVRAARTFILNDLFVCPSGRRAGVAGELLLEAARFAHAVGAIRLTLSTAHTNEPAQKLYESLGWKLDQDFRSYVLTI</sequence>
<dbReference type="GO" id="GO:0005840">
    <property type="term" value="C:ribosome"/>
    <property type="evidence" value="ECO:0007669"/>
    <property type="project" value="UniProtKB-KW"/>
</dbReference>
<feature type="domain" description="N-acetyltransferase" evidence="3">
    <location>
        <begin position="2"/>
        <end position="148"/>
    </location>
</feature>
<dbReference type="PANTHER" id="PTHR43877:SF2">
    <property type="entry name" value="AMINOALKYLPHOSPHONATE N-ACETYLTRANSFERASE-RELATED"/>
    <property type="match status" value="1"/>
</dbReference>
<dbReference type="PANTHER" id="PTHR43877">
    <property type="entry name" value="AMINOALKYLPHOSPHONATE N-ACETYLTRANSFERASE-RELATED-RELATED"/>
    <property type="match status" value="1"/>
</dbReference>
<dbReference type="Pfam" id="PF00583">
    <property type="entry name" value="Acetyltransf_1"/>
    <property type="match status" value="1"/>
</dbReference>
<dbReference type="GO" id="GO:0016747">
    <property type="term" value="F:acyltransferase activity, transferring groups other than amino-acyl groups"/>
    <property type="evidence" value="ECO:0007669"/>
    <property type="project" value="InterPro"/>
</dbReference>
<keyword evidence="4" id="KW-0689">Ribosomal protein</keyword>
<dbReference type="OrthoDB" id="9792929at2"/>
<gene>
    <name evidence="4" type="ORF">DFR24_4062</name>
</gene>
<keyword evidence="4" id="KW-0687">Ribonucleoprotein</keyword>
<evidence type="ECO:0000256" key="1">
    <source>
        <dbReference type="ARBA" id="ARBA00022679"/>
    </source>
</evidence>
<evidence type="ECO:0000313" key="5">
    <source>
        <dbReference type="Proteomes" id="UP000295341"/>
    </source>
</evidence>
<dbReference type="Proteomes" id="UP000295341">
    <property type="component" value="Unassembled WGS sequence"/>
</dbReference>
<proteinExistence type="predicted"/>
<dbReference type="RefSeq" id="WP_133883515.1">
    <property type="nucleotide sequence ID" value="NZ_MWIN01000008.1"/>
</dbReference>
<keyword evidence="2" id="KW-0012">Acyltransferase</keyword>
<evidence type="ECO:0000313" key="4">
    <source>
        <dbReference type="EMBL" id="TDU25619.1"/>
    </source>
</evidence>
<dbReference type="InterPro" id="IPR050832">
    <property type="entry name" value="Bact_Acetyltransf"/>
</dbReference>
<dbReference type="InterPro" id="IPR016181">
    <property type="entry name" value="Acyl_CoA_acyltransferase"/>
</dbReference>
<dbReference type="CDD" id="cd04301">
    <property type="entry name" value="NAT_SF"/>
    <property type="match status" value="1"/>
</dbReference>
<organism evidence="4 5">
    <name type="scientific">Panacagrimonas perspica</name>
    <dbReference type="NCBI Taxonomy" id="381431"/>
    <lineage>
        <taxon>Bacteria</taxon>
        <taxon>Pseudomonadati</taxon>
        <taxon>Pseudomonadota</taxon>
        <taxon>Gammaproteobacteria</taxon>
        <taxon>Nevskiales</taxon>
        <taxon>Nevskiaceae</taxon>
        <taxon>Panacagrimonas</taxon>
    </lineage>
</organism>
<protein>
    <submittedName>
        <fullName evidence="4">Ribosomal protein S18 acetylase RimI-like enzyme</fullName>
    </submittedName>
</protein>
<dbReference type="Gene3D" id="3.40.630.30">
    <property type="match status" value="1"/>
</dbReference>
<comment type="caution">
    <text evidence="4">The sequence shown here is derived from an EMBL/GenBank/DDBJ whole genome shotgun (WGS) entry which is preliminary data.</text>
</comment>
<name>A0A4R7NXS8_9GAMM</name>
<dbReference type="SUPFAM" id="SSF55729">
    <property type="entry name" value="Acyl-CoA N-acyltransferases (Nat)"/>
    <property type="match status" value="1"/>
</dbReference>
<evidence type="ECO:0000259" key="3">
    <source>
        <dbReference type="PROSITE" id="PS51186"/>
    </source>
</evidence>
<dbReference type="PROSITE" id="PS51186">
    <property type="entry name" value="GNAT"/>
    <property type="match status" value="1"/>
</dbReference>
<accession>A0A4R7NXS8</accession>
<reference evidence="4 5" key="1">
    <citation type="submission" date="2019-03" db="EMBL/GenBank/DDBJ databases">
        <title>Genomic Encyclopedia of Type Strains, Phase IV (KMG-IV): sequencing the most valuable type-strain genomes for metagenomic binning, comparative biology and taxonomic classification.</title>
        <authorList>
            <person name="Goeker M."/>
        </authorList>
    </citation>
    <scope>NUCLEOTIDE SEQUENCE [LARGE SCALE GENOMIC DNA]</scope>
    <source>
        <strain evidence="4 5">DSM 26377</strain>
    </source>
</reference>
<keyword evidence="1" id="KW-0808">Transferase</keyword>
<dbReference type="EMBL" id="SOBT01000011">
    <property type="protein sequence ID" value="TDU25619.1"/>
    <property type="molecule type" value="Genomic_DNA"/>
</dbReference>
<evidence type="ECO:0000256" key="2">
    <source>
        <dbReference type="ARBA" id="ARBA00023315"/>
    </source>
</evidence>
<dbReference type="AlphaFoldDB" id="A0A4R7NXS8"/>
<dbReference type="InterPro" id="IPR000182">
    <property type="entry name" value="GNAT_dom"/>
</dbReference>
<keyword evidence="5" id="KW-1185">Reference proteome</keyword>